<dbReference type="InterPro" id="IPR045585">
    <property type="entry name" value="CdaA_N"/>
</dbReference>
<feature type="domain" description="DAC" evidence="11">
    <location>
        <begin position="80"/>
        <end position="238"/>
    </location>
</feature>
<dbReference type="PIRSF" id="PIRSF004793">
    <property type="entry name" value="UCP004793"/>
    <property type="match status" value="1"/>
</dbReference>
<evidence type="ECO:0000256" key="8">
    <source>
        <dbReference type="ARBA" id="ARBA00022989"/>
    </source>
</evidence>
<proteinExistence type="inferred from homology"/>
<evidence type="ECO:0000256" key="3">
    <source>
        <dbReference type="ARBA" id="ARBA00022679"/>
    </source>
</evidence>
<evidence type="ECO:0000256" key="1">
    <source>
        <dbReference type="ARBA" id="ARBA00000877"/>
    </source>
</evidence>
<evidence type="ECO:0000256" key="2">
    <source>
        <dbReference type="ARBA" id="ARBA00022475"/>
    </source>
</evidence>
<organism evidence="12 13">
    <name type="scientific">Ruoffia tabacinasalis</name>
    <dbReference type="NCBI Taxonomy" id="87458"/>
    <lineage>
        <taxon>Bacteria</taxon>
        <taxon>Bacillati</taxon>
        <taxon>Bacillota</taxon>
        <taxon>Bacilli</taxon>
        <taxon>Lactobacillales</taxon>
        <taxon>Aerococcaceae</taxon>
        <taxon>Ruoffia</taxon>
    </lineage>
</organism>
<sequence>MNQFMTNQPIIRILDILLVWYLIYRLLMYARGTQMMNLLKGVGIFLIAKSVSSLAGLQTVDWLLGQVLSWGVVAMIILFQPELRRALEILGRDLFKNRKSRNNPSEKLINDIEKSVQYMSKRKIGALISIEGQDGLGDYISTGIPLDAEITNQLLINIFIPNTPLHDGAVIIRDYQIAAASCYLPLSDSTLIPKELGTRHRAAIGLSEVSDAVTVIVSEETGDISVVKGDKMNRALDRNEFRNILEEYLFVDEDDSKDIFQVIRDFLNDSLQRGDK</sequence>
<evidence type="ECO:0000313" key="13">
    <source>
        <dbReference type="Proteomes" id="UP000823401"/>
    </source>
</evidence>
<dbReference type="PANTHER" id="PTHR34185:SF1">
    <property type="entry name" value="DIADENYLATE CYCLASE"/>
    <property type="match status" value="1"/>
</dbReference>
<dbReference type="InterPro" id="IPR034701">
    <property type="entry name" value="CdaA"/>
</dbReference>
<dbReference type="NCBIfam" id="TIGR00159">
    <property type="entry name" value="diadenylate cyclase CdaA"/>
    <property type="match status" value="1"/>
</dbReference>
<keyword evidence="8 10" id="KW-1133">Transmembrane helix</keyword>
<keyword evidence="13" id="KW-1185">Reference proteome</keyword>
<keyword evidence="3 10" id="KW-0808">Transferase</keyword>
<feature type="transmembrane region" description="Helical" evidence="10">
    <location>
        <begin position="6"/>
        <end position="26"/>
    </location>
</feature>
<keyword evidence="9 10" id="KW-0472">Membrane</keyword>
<keyword evidence="4 10" id="KW-0812">Transmembrane</keyword>
<evidence type="ECO:0000259" key="11">
    <source>
        <dbReference type="PROSITE" id="PS51794"/>
    </source>
</evidence>
<comment type="subunit">
    <text evidence="10">Probably a homodimer.</text>
</comment>
<dbReference type="Pfam" id="PF19293">
    <property type="entry name" value="CdaA_N"/>
    <property type="match status" value="1"/>
</dbReference>
<evidence type="ECO:0000256" key="6">
    <source>
        <dbReference type="ARBA" id="ARBA00022741"/>
    </source>
</evidence>
<dbReference type="EMBL" id="JACCEL010000005">
    <property type="protein sequence ID" value="MBG9977728.1"/>
    <property type="molecule type" value="Genomic_DNA"/>
</dbReference>
<dbReference type="InterPro" id="IPR036888">
    <property type="entry name" value="DNA_integrity_DisA_N_sf"/>
</dbReference>
<comment type="catalytic activity">
    <reaction evidence="1 10">
        <text>2 ATP = 3',3'-c-di-AMP + 2 diphosphate</text>
        <dbReference type="Rhea" id="RHEA:35655"/>
        <dbReference type="ChEBI" id="CHEBI:30616"/>
        <dbReference type="ChEBI" id="CHEBI:33019"/>
        <dbReference type="ChEBI" id="CHEBI:71500"/>
        <dbReference type="EC" id="2.7.7.85"/>
    </reaction>
</comment>
<evidence type="ECO:0000256" key="4">
    <source>
        <dbReference type="ARBA" id="ARBA00022692"/>
    </source>
</evidence>
<dbReference type="Proteomes" id="UP000823401">
    <property type="component" value="Unassembled WGS sequence"/>
</dbReference>
<comment type="function">
    <text evidence="10">Catalyzes the condensation of 2 ATP molecules into cyclic di-AMP (c-di-AMP), a second messenger used to regulate differing processes in different bacteria.</text>
</comment>
<protein>
    <recommendedName>
        <fullName evidence="10">Diadenylate cyclase</fullName>
        <shortName evidence="10">DAC</shortName>
        <ecNumber evidence="10">2.7.7.85</ecNumber>
    </recommendedName>
    <alternativeName>
        <fullName evidence="10">Cyclic-di-AMP synthase</fullName>
        <shortName evidence="10">c-di-AMP synthase</shortName>
    </alternativeName>
</protein>
<keyword evidence="5 10" id="KW-0548">Nucleotidyltransferase</keyword>
<gene>
    <name evidence="10" type="primary">dacA</name>
    <name evidence="12" type="ORF">HYQ42_02915</name>
</gene>
<feature type="transmembrane region" description="Helical" evidence="10">
    <location>
        <begin position="62"/>
        <end position="79"/>
    </location>
</feature>
<dbReference type="Gene3D" id="3.40.1700.10">
    <property type="entry name" value="DNA integrity scanning protein, DisA, N-terminal domain"/>
    <property type="match status" value="1"/>
</dbReference>
<name>A0ABS0LHI6_9LACT</name>
<evidence type="ECO:0000313" key="12">
    <source>
        <dbReference type="EMBL" id="MBG9977728.1"/>
    </source>
</evidence>
<comment type="caution">
    <text evidence="10">Lacks conserved residue(s) required for the propagation of feature annotation.</text>
</comment>
<evidence type="ECO:0000256" key="7">
    <source>
        <dbReference type="ARBA" id="ARBA00022840"/>
    </source>
</evidence>
<dbReference type="PANTHER" id="PTHR34185">
    <property type="entry name" value="DIADENYLATE CYCLASE"/>
    <property type="match status" value="1"/>
</dbReference>
<comment type="caution">
    <text evidence="12">The sequence shown here is derived from an EMBL/GenBank/DDBJ whole genome shotgun (WGS) entry which is preliminary data.</text>
</comment>
<evidence type="ECO:0000256" key="5">
    <source>
        <dbReference type="ARBA" id="ARBA00022695"/>
    </source>
</evidence>
<dbReference type="PROSITE" id="PS51794">
    <property type="entry name" value="DAC"/>
    <property type="match status" value="1"/>
</dbReference>
<dbReference type="InterPro" id="IPR014046">
    <property type="entry name" value="C-di-AMP_synthase"/>
</dbReference>
<dbReference type="SUPFAM" id="SSF143597">
    <property type="entry name" value="YojJ-like"/>
    <property type="match status" value="1"/>
</dbReference>
<feature type="transmembrane region" description="Helical" evidence="10">
    <location>
        <begin position="38"/>
        <end position="56"/>
    </location>
</feature>
<keyword evidence="6 10" id="KW-0547">Nucleotide-binding</keyword>
<dbReference type="InterPro" id="IPR003390">
    <property type="entry name" value="DNA_integrity_scan_DisA_N"/>
</dbReference>
<dbReference type="RefSeq" id="WP_197103963.1">
    <property type="nucleotide sequence ID" value="NZ_JBHSHQ010000035.1"/>
</dbReference>
<keyword evidence="7 10" id="KW-0067">ATP-binding</keyword>
<keyword evidence="2 10" id="KW-1003">Cell membrane</keyword>
<accession>A0ABS0LHI6</accession>
<dbReference type="HAMAP" id="MF_01499">
    <property type="entry name" value="DacA"/>
    <property type="match status" value="1"/>
</dbReference>
<comment type="similarity">
    <text evidence="10">Belongs to the adenylate cyclase family. DacA/CdaA subfamily.</text>
</comment>
<evidence type="ECO:0000256" key="9">
    <source>
        <dbReference type="ARBA" id="ARBA00023136"/>
    </source>
</evidence>
<reference evidence="12 13" key="1">
    <citation type="submission" date="2020-07" db="EMBL/GenBank/DDBJ databases">
        <title>Facklamia lactis sp. nov., isolated from raw milk.</title>
        <authorList>
            <person name="Doll E.V."/>
            <person name="Huptas C."/>
            <person name="Staib L."/>
            <person name="Wenning M."/>
            <person name="Scherer S."/>
        </authorList>
    </citation>
    <scope>NUCLEOTIDE SEQUENCE [LARGE SCALE GENOMIC DNA]</scope>
    <source>
        <strain evidence="12 13">DSM 104272</strain>
    </source>
</reference>
<dbReference type="Pfam" id="PF02457">
    <property type="entry name" value="DAC"/>
    <property type="match status" value="1"/>
</dbReference>
<evidence type="ECO:0000256" key="10">
    <source>
        <dbReference type="HAMAP-Rule" id="MF_01499"/>
    </source>
</evidence>
<dbReference type="EC" id="2.7.7.85" evidence="10"/>
<dbReference type="InterPro" id="IPR050338">
    <property type="entry name" value="DisA"/>
</dbReference>